<protein>
    <submittedName>
        <fullName evidence="2">Uncharacterized protein</fullName>
    </submittedName>
</protein>
<gene>
    <name evidence="2" type="ORF">Fot_51595</name>
</gene>
<evidence type="ECO:0000313" key="2">
    <source>
        <dbReference type="EMBL" id="KAL2468070.1"/>
    </source>
</evidence>
<evidence type="ECO:0000313" key="3">
    <source>
        <dbReference type="Proteomes" id="UP001604277"/>
    </source>
</evidence>
<organism evidence="2 3">
    <name type="scientific">Forsythia ovata</name>
    <dbReference type="NCBI Taxonomy" id="205694"/>
    <lineage>
        <taxon>Eukaryota</taxon>
        <taxon>Viridiplantae</taxon>
        <taxon>Streptophyta</taxon>
        <taxon>Embryophyta</taxon>
        <taxon>Tracheophyta</taxon>
        <taxon>Spermatophyta</taxon>
        <taxon>Magnoliopsida</taxon>
        <taxon>eudicotyledons</taxon>
        <taxon>Gunneridae</taxon>
        <taxon>Pentapetalae</taxon>
        <taxon>asterids</taxon>
        <taxon>lamiids</taxon>
        <taxon>Lamiales</taxon>
        <taxon>Oleaceae</taxon>
        <taxon>Forsythieae</taxon>
        <taxon>Forsythia</taxon>
    </lineage>
</organism>
<name>A0ABD1PW12_9LAMI</name>
<keyword evidence="3" id="KW-1185">Reference proteome</keyword>
<feature type="compositionally biased region" description="Polar residues" evidence="1">
    <location>
        <begin position="91"/>
        <end position="101"/>
    </location>
</feature>
<dbReference type="EMBL" id="JBFOLJ010000017">
    <property type="protein sequence ID" value="KAL2468070.1"/>
    <property type="molecule type" value="Genomic_DNA"/>
</dbReference>
<proteinExistence type="predicted"/>
<reference evidence="3" key="1">
    <citation type="submission" date="2024-07" db="EMBL/GenBank/DDBJ databases">
        <title>Two chromosome-level genome assemblies of Korean endemic species Abeliophyllum distichum and Forsythia ovata (Oleaceae).</title>
        <authorList>
            <person name="Jang H."/>
        </authorList>
    </citation>
    <scope>NUCLEOTIDE SEQUENCE [LARGE SCALE GENOMIC DNA]</scope>
</reference>
<evidence type="ECO:0000256" key="1">
    <source>
        <dbReference type="SAM" id="MobiDB-lite"/>
    </source>
</evidence>
<feature type="region of interest" description="Disordered" evidence="1">
    <location>
        <begin position="83"/>
        <end position="129"/>
    </location>
</feature>
<comment type="caution">
    <text evidence="2">The sequence shown here is derived from an EMBL/GenBank/DDBJ whole genome shotgun (WGS) entry which is preliminary data.</text>
</comment>
<sequence>MDEQHELEALMYDELEVLQFEGFRLSFYQESLLETLMYDELEALQFEGTTMTHCVCKWPTQQLLKNACWRKKTRMTPVEEWYGDNADGELHNTNNEEQTMSKLRPRRKNSKSSAAPHDEPPPSTFQFMPTPSVVLSKTTVYNKSGPSINNPRGSSVGKEKEMVATDIIEEDIVM</sequence>
<dbReference type="Proteomes" id="UP001604277">
    <property type="component" value="Unassembled WGS sequence"/>
</dbReference>
<accession>A0ABD1PW12</accession>
<dbReference type="AlphaFoldDB" id="A0ABD1PW12"/>